<comment type="cofactor">
    <cofactor evidence="1">
        <name>Mg(2+)</name>
        <dbReference type="ChEBI" id="CHEBI:18420"/>
    </cofactor>
</comment>
<dbReference type="PROSITE" id="PS51462">
    <property type="entry name" value="NUDIX"/>
    <property type="match status" value="1"/>
</dbReference>
<proteinExistence type="predicted"/>
<evidence type="ECO:0000313" key="4">
    <source>
        <dbReference type="EMBL" id="MFC4526327.1"/>
    </source>
</evidence>
<dbReference type="InterPro" id="IPR020084">
    <property type="entry name" value="NUDIX_hydrolase_CS"/>
</dbReference>
<evidence type="ECO:0000313" key="5">
    <source>
        <dbReference type="Proteomes" id="UP001595961"/>
    </source>
</evidence>
<dbReference type="InterPro" id="IPR000086">
    <property type="entry name" value="NUDIX_hydrolase_dom"/>
</dbReference>
<protein>
    <submittedName>
        <fullName evidence="4">NUDIX domain-containing protein</fullName>
    </submittedName>
</protein>
<gene>
    <name evidence="4" type="ORF">ACFO5W_06710</name>
</gene>
<evidence type="ECO:0000259" key="3">
    <source>
        <dbReference type="PROSITE" id="PS51462"/>
    </source>
</evidence>
<dbReference type="Gene3D" id="3.90.79.10">
    <property type="entry name" value="Nucleoside Triphosphate Pyrophosphohydrolase"/>
    <property type="match status" value="1"/>
</dbReference>
<dbReference type="PANTHER" id="PTHR43736">
    <property type="entry name" value="ADP-RIBOSE PYROPHOSPHATASE"/>
    <property type="match status" value="1"/>
</dbReference>
<keyword evidence="5" id="KW-1185">Reference proteome</keyword>
<evidence type="ECO:0000256" key="1">
    <source>
        <dbReference type="ARBA" id="ARBA00001946"/>
    </source>
</evidence>
<dbReference type="Proteomes" id="UP001595961">
    <property type="component" value="Unassembled WGS sequence"/>
</dbReference>
<dbReference type="InterPro" id="IPR015797">
    <property type="entry name" value="NUDIX_hydrolase-like_dom_sf"/>
</dbReference>
<dbReference type="EMBL" id="JBHSGA010000011">
    <property type="protein sequence ID" value="MFC4526327.1"/>
    <property type="molecule type" value="Genomic_DNA"/>
</dbReference>
<feature type="domain" description="Nudix hydrolase" evidence="3">
    <location>
        <begin position="20"/>
        <end position="156"/>
    </location>
</feature>
<keyword evidence="2" id="KW-0378">Hydrolase</keyword>
<dbReference type="Pfam" id="PF00293">
    <property type="entry name" value="NUDIX"/>
    <property type="match status" value="1"/>
</dbReference>
<sequence>MPDLSDALDDLALESALRQRFQLTTSVFVIVRKKSNVLLLRRSNTGWMDGFLSLPAGSHDGGEPLTVAAARELREETGLVASPETLRLAHLMHCRAGDSGAEWLGAFFFAERWAGTPELVENGKHDYLGWHDWAELPYDIIPYTAQGIRCAFEGVPYSDFGWRLG</sequence>
<comment type="caution">
    <text evidence="4">The sequence shown here is derived from an EMBL/GenBank/DDBJ whole genome shotgun (WGS) entry which is preliminary data.</text>
</comment>
<dbReference type="SUPFAM" id="SSF55811">
    <property type="entry name" value="Nudix"/>
    <property type="match status" value="1"/>
</dbReference>
<dbReference type="RefSeq" id="WP_266150842.1">
    <property type="nucleotide sequence ID" value="NZ_CP064028.1"/>
</dbReference>
<dbReference type="PROSITE" id="PS00893">
    <property type="entry name" value="NUDIX_BOX"/>
    <property type="match status" value="1"/>
</dbReference>
<accession>A0ABV9C0B9</accession>
<reference evidence="5" key="1">
    <citation type="journal article" date="2019" name="Int. J. Syst. Evol. Microbiol.">
        <title>The Global Catalogue of Microorganisms (GCM) 10K type strain sequencing project: providing services to taxonomists for standard genome sequencing and annotation.</title>
        <authorList>
            <consortium name="The Broad Institute Genomics Platform"/>
            <consortium name="The Broad Institute Genome Sequencing Center for Infectious Disease"/>
            <person name="Wu L."/>
            <person name="Ma J."/>
        </authorList>
    </citation>
    <scope>NUCLEOTIDE SEQUENCE [LARGE SCALE GENOMIC DNA]</scope>
    <source>
        <strain evidence="5">CCM 4481</strain>
    </source>
</reference>
<organism evidence="4 5">
    <name type="scientific">Dyella halodurans</name>
    <dbReference type="NCBI Taxonomy" id="1920171"/>
    <lineage>
        <taxon>Bacteria</taxon>
        <taxon>Pseudomonadati</taxon>
        <taxon>Pseudomonadota</taxon>
        <taxon>Gammaproteobacteria</taxon>
        <taxon>Lysobacterales</taxon>
        <taxon>Rhodanobacteraceae</taxon>
        <taxon>Dyella</taxon>
    </lineage>
</organism>
<name>A0ABV9C0B9_9GAMM</name>
<dbReference type="PANTHER" id="PTHR43736:SF1">
    <property type="entry name" value="DIHYDRONEOPTERIN TRIPHOSPHATE DIPHOSPHATASE"/>
    <property type="match status" value="1"/>
</dbReference>
<evidence type="ECO:0000256" key="2">
    <source>
        <dbReference type="ARBA" id="ARBA00022801"/>
    </source>
</evidence>